<dbReference type="GO" id="GO:0006741">
    <property type="term" value="P:NADP+ biosynthetic process"/>
    <property type="evidence" value="ECO:0007669"/>
    <property type="project" value="UniProtKB-UniRule"/>
</dbReference>
<comment type="similarity">
    <text evidence="8">Belongs to the NAD kinase family.</text>
</comment>
<dbReference type="Pfam" id="PF01513">
    <property type="entry name" value="NAD_kinase"/>
    <property type="match status" value="1"/>
</dbReference>
<dbReference type="PANTHER" id="PTHR20275:SF43">
    <property type="entry name" value="BIFUNCTIONAL NADP PHOSPHATASE_NAD KINASE"/>
    <property type="match status" value="1"/>
</dbReference>
<dbReference type="Pfam" id="PF20143">
    <property type="entry name" value="NAD_kinase_C"/>
    <property type="match status" value="1"/>
</dbReference>
<dbReference type="OrthoDB" id="77798at2157"/>
<dbReference type="SUPFAM" id="SSF111331">
    <property type="entry name" value="NAD kinase/diacylglycerol kinase-like"/>
    <property type="match status" value="1"/>
</dbReference>
<feature type="binding site" evidence="8">
    <location>
        <position position="69"/>
    </location>
    <ligand>
        <name>NAD(+)</name>
        <dbReference type="ChEBI" id="CHEBI:57540"/>
    </ligand>
</feature>
<dbReference type="InterPro" id="IPR016064">
    <property type="entry name" value="NAD/diacylglycerol_kinase_sf"/>
</dbReference>
<dbReference type="InterPro" id="IPR017438">
    <property type="entry name" value="ATP-NAD_kinase_N"/>
</dbReference>
<feature type="binding site" evidence="8">
    <location>
        <position position="160"/>
    </location>
    <ligand>
        <name>NAD(+)</name>
        <dbReference type="ChEBI" id="CHEBI:57540"/>
    </ligand>
</feature>
<keyword evidence="4 8" id="KW-0418">Kinase</keyword>
<sequence>MVPIRIGFVSRNDEESIQLAGSLIDHFRSRAEIFVEPELAEHLGWKGTPVEEMDVDFIVSIGGDGTILRTIHKMEDPRPILGINMGTVGFLVDVEPKDAVRTIEHLLLGFEVDERTRIETLLRGERLPPATNEVALITSSPAKMLDFEIKVNGSPLERLRADGMIFATSTGSTAYAMSAGGPIVDPHLDAIVLVPVAPFKLSARPWVIRGDSMIEVDLKLPGKEALVVVDGQTMATVTHGDEIIMRKAERPARFVKASRDGFYEKVKAKLV</sequence>
<organism evidence="9 10">
    <name type="scientific">Methanothrix thermoacetophila (strain DSM 6194 / JCM 14653 / NBRC 101360 / PT)</name>
    <name type="common">Methanosaeta thermophila</name>
    <dbReference type="NCBI Taxonomy" id="349307"/>
    <lineage>
        <taxon>Archaea</taxon>
        <taxon>Methanobacteriati</taxon>
        <taxon>Methanobacteriota</taxon>
        <taxon>Stenosarchaea group</taxon>
        <taxon>Methanomicrobia</taxon>
        <taxon>Methanotrichales</taxon>
        <taxon>Methanotrichaceae</taxon>
        <taxon>Methanothrix</taxon>
    </lineage>
</organism>
<accession>A0B7F5</accession>
<evidence type="ECO:0000256" key="7">
    <source>
        <dbReference type="ARBA" id="ARBA00023027"/>
    </source>
</evidence>
<keyword evidence="7 8" id="KW-0520">NAD</keyword>
<comment type="cofactor">
    <cofactor evidence="8">
        <name>a divalent metal cation</name>
        <dbReference type="ChEBI" id="CHEBI:60240"/>
    </cofactor>
</comment>
<keyword evidence="2 8" id="KW-0808">Transferase</keyword>
<dbReference type="InterPro" id="IPR017437">
    <property type="entry name" value="ATP-NAD_kinase_PpnK-typ_C"/>
</dbReference>
<dbReference type="STRING" id="349307.Mthe_0840"/>
<name>A0B7F5_METTP</name>
<comment type="subcellular location">
    <subcellularLocation>
        <location evidence="8">Cytoplasm</location>
    </subcellularLocation>
</comment>
<dbReference type="GO" id="GO:0005524">
    <property type="term" value="F:ATP binding"/>
    <property type="evidence" value="ECO:0007669"/>
    <property type="project" value="UniProtKB-KW"/>
</dbReference>
<dbReference type="EMBL" id="CP000477">
    <property type="protein sequence ID" value="ABK14629.1"/>
    <property type="molecule type" value="Genomic_DNA"/>
</dbReference>
<comment type="catalytic activity">
    <reaction evidence="8">
        <text>NAD(+) + ATP = ADP + NADP(+) + H(+)</text>
        <dbReference type="Rhea" id="RHEA:18629"/>
        <dbReference type="ChEBI" id="CHEBI:15378"/>
        <dbReference type="ChEBI" id="CHEBI:30616"/>
        <dbReference type="ChEBI" id="CHEBI:57540"/>
        <dbReference type="ChEBI" id="CHEBI:58349"/>
        <dbReference type="ChEBI" id="CHEBI:456216"/>
        <dbReference type="EC" id="2.7.1.23"/>
    </reaction>
</comment>
<dbReference type="RefSeq" id="WP_011696025.1">
    <property type="nucleotide sequence ID" value="NC_008553.1"/>
</dbReference>
<feature type="binding site" evidence="8">
    <location>
        <position position="162"/>
    </location>
    <ligand>
        <name>NAD(+)</name>
        <dbReference type="ChEBI" id="CHEBI:57540"/>
    </ligand>
</feature>
<keyword evidence="6 8" id="KW-0521">NADP</keyword>
<dbReference type="GO" id="GO:0003951">
    <property type="term" value="F:NAD+ kinase activity"/>
    <property type="evidence" value="ECO:0007669"/>
    <property type="project" value="UniProtKB-UniRule"/>
</dbReference>
<dbReference type="PANTHER" id="PTHR20275">
    <property type="entry name" value="NAD KINASE"/>
    <property type="match status" value="1"/>
</dbReference>
<evidence type="ECO:0000256" key="4">
    <source>
        <dbReference type="ARBA" id="ARBA00022777"/>
    </source>
</evidence>
<keyword evidence="10" id="KW-1185">Reference proteome</keyword>
<evidence type="ECO:0000256" key="5">
    <source>
        <dbReference type="ARBA" id="ARBA00022840"/>
    </source>
</evidence>
<dbReference type="InterPro" id="IPR002504">
    <property type="entry name" value="NADK"/>
</dbReference>
<evidence type="ECO:0000256" key="3">
    <source>
        <dbReference type="ARBA" id="ARBA00022741"/>
    </source>
</evidence>
<evidence type="ECO:0000256" key="6">
    <source>
        <dbReference type="ARBA" id="ARBA00022857"/>
    </source>
</evidence>
<comment type="caution">
    <text evidence="8">Lacks conserved residue(s) required for the propagation of feature annotation.</text>
</comment>
<keyword evidence="1 8" id="KW-0963">Cytoplasm</keyword>
<dbReference type="Gene3D" id="2.60.200.30">
    <property type="entry name" value="Probable inorganic polyphosphate/atp-NAD kinase, domain 2"/>
    <property type="match status" value="1"/>
</dbReference>
<protein>
    <recommendedName>
        <fullName evidence="8">NAD kinase</fullName>
        <ecNumber evidence="8">2.7.1.23</ecNumber>
    </recommendedName>
    <alternativeName>
        <fullName evidence="8">ATP-dependent NAD kinase</fullName>
    </alternativeName>
</protein>
<dbReference type="GO" id="GO:0005737">
    <property type="term" value="C:cytoplasm"/>
    <property type="evidence" value="ECO:0007669"/>
    <property type="project" value="UniProtKB-SubCell"/>
</dbReference>
<keyword evidence="3 8" id="KW-0547">Nucleotide-binding</keyword>
<evidence type="ECO:0000313" key="10">
    <source>
        <dbReference type="Proteomes" id="UP000000674"/>
    </source>
</evidence>
<feature type="binding site" evidence="8">
    <location>
        <begin position="173"/>
        <end position="178"/>
    </location>
    <ligand>
        <name>NAD(+)</name>
        <dbReference type="ChEBI" id="CHEBI:57540"/>
    </ligand>
</feature>
<dbReference type="KEGG" id="mtp:Mthe_0840"/>
<dbReference type="GO" id="GO:0019674">
    <property type="term" value="P:NAD+ metabolic process"/>
    <property type="evidence" value="ECO:0007669"/>
    <property type="project" value="InterPro"/>
</dbReference>
<dbReference type="GO" id="GO:0046872">
    <property type="term" value="F:metal ion binding"/>
    <property type="evidence" value="ECO:0007669"/>
    <property type="project" value="UniProtKB-UniRule"/>
</dbReference>
<keyword evidence="5 8" id="KW-0067">ATP-binding</keyword>
<evidence type="ECO:0000256" key="2">
    <source>
        <dbReference type="ARBA" id="ARBA00022679"/>
    </source>
</evidence>
<comment type="function">
    <text evidence="8">Involved in the regulation of the intracellular balance of NAD and NADP, and is a key enzyme in the biosynthesis of NADP. Catalyzes specifically the phosphorylation on 2'-hydroxyl of the adenosine moiety of NAD to yield NADP.</text>
</comment>
<feature type="active site" description="Proton acceptor" evidence="8">
    <location>
        <position position="64"/>
    </location>
</feature>
<dbReference type="GeneID" id="4463053"/>
<dbReference type="AlphaFoldDB" id="A0B7F5"/>
<feature type="binding site" evidence="8">
    <location>
        <position position="232"/>
    </location>
    <ligand>
        <name>NAD(+)</name>
        <dbReference type="ChEBI" id="CHEBI:57540"/>
    </ligand>
</feature>
<evidence type="ECO:0000313" key="9">
    <source>
        <dbReference type="EMBL" id="ABK14629.1"/>
    </source>
</evidence>
<feature type="binding site" evidence="8">
    <location>
        <begin position="64"/>
        <end position="65"/>
    </location>
    <ligand>
        <name>NAD(+)</name>
        <dbReference type="ChEBI" id="CHEBI:57540"/>
    </ligand>
</feature>
<dbReference type="HOGENOM" id="CLU_008831_0_2_2"/>
<evidence type="ECO:0000256" key="1">
    <source>
        <dbReference type="ARBA" id="ARBA00022490"/>
    </source>
</evidence>
<proteinExistence type="inferred from homology"/>
<dbReference type="Proteomes" id="UP000000674">
    <property type="component" value="Chromosome"/>
</dbReference>
<feature type="binding site" evidence="8">
    <location>
        <position position="197"/>
    </location>
    <ligand>
        <name>NAD(+)</name>
        <dbReference type="ChEBI" id="CHEBI:57540"/>
    </ligand>
</feature>
<feature type="binding site" evidence="8">
    <location>
        <begin position="132"/>
        <end position="133"/>
    </location>
    <ligand>
        <name>NAD(+)</name>
        <dbReference type="ChEBI" id="CHEBI:57540"/>
    </ligand>
</feature>
<dbReference type="HAMAP" id="MF_00361">
    <property type="entry name" value="NAD_kinase"/>
    <property type="match status" value="1"/>
</dbReference>
<gene>
    <name evidence="8" type="primary">nadK</name>
    <name evidence="9" type="ordered locus">Mthe_0840</name>
</gene>
<feature type="binding site" evidence="8">
    <location>
        <position position="143"/>
    </location>
    <ligand>
        <name>NAD(+)</name>
        <dbReference type="ChEBI" id="CHEBI:57540"/>
    </ligand>
</feature>
<reference evidence="9 10" key="1">
    <citation type="submission" date="2006-10" db="EMBL/GenBank/DDBJ databases">
        <title>Complete sequence of Methanosaeta thermophila PT.</title>
        <authorList>
            <consortium name="US DOE Joint Genome Institute"/>
            <person name="Copeland A."/>
            <person name="Lucas S."/>
            <person name="Lapidus A."/>
            <person name="Barry K."/>
            <person name="Detter J.C."/>
            <person name="Glavina del Rio T."/>
            <person name="Hammon N."/>
            <person name="Israni S."/>
            <person name="Pitluck S."/>
            <person name="Chain P."/>
            <person name="Malfatti S."/>
            <person name="Shin M."/>
            <person name="Vergez L."/>
            <person name="Schmutz J."/>
            <person name="Larimer F."/>
            <person name="Land M."/>
            <person name="Hauser L."/>
            <person name="Kyrpides N."/>
            <person name="Kim E."/>
            <person name="Smith K.S."/>
            <person name="Ingram-Smith C."/>
            <person name="Richardson P."/>
        </authorList>
    </citation>
    <scope>NUCLEOTIDE SEQUENCE [LARGE SCALE GENOMIC DNA]</scope>
    <source>
        <strain evidence="10">DSM 6194 / JCM 14653 / NBRC 101360 / PT</strain>
    </source>
</reference>
<evidence type="ECO:0000256" key="8">
    <source>
        <dbReference type="HAMAP-Rule" id="MF_00361"/>
    </source>
</evidence>
<dbReference type="Gene3D" id="3.40.50.10330">
    <property type="entry name" value="Probable inorganic polyphosphate/atp-NAD kinase, domain 1"/>
    <property type="match status" value="1"/>
</dbReference>
<dbReference type="EC" id="2.7.1.23" evidence="8"/>